<evidence type="ECO:0000313" key="2">
    <source>
        <dbReference type="EMBL" id="JAP22462.1"/>
    </source>
</evidence>
<dbReference type="AlphaFoldDB" id="A0A0V0HPY5"/>
<feature type="non-terminal residue" evidence="2">
    <location>
        <position position="1"/>
    </location>
</feature>
<feature type="region of interest" description="Disordered" evidence="1">
    <location>
        <begin position="1"/>
        <end position="23"/>
    </location>
</feature>
<organism evidence="2">
    <name type="scientific">Solanum chacoense</name>
    <name type="common">Chaco potato</name>
    <dbReference type="NCBI Taxonomy" id="4108"/>
    <lineage>
        <taxon>Eukaryota</taxon>
        <taxon>Viridiplantae</taxon>
        <taxon>Streptophyta</taxon>
        <taxon>Embryophyta</taxon>
        <taxon>Tracheophyta</taxon>
        <taxon>Spermatophyta</taxon>
        <taxon>Magnoliopsida</taxon>
        <taxon>eudicotyledons</taxon>
        <taxon>Gunneridae</taxon>
        <taxon>Pentapetalae</taxon>
        <taxon>asterids</taxon>
        <taxon>lamiids</taxon>
        <taxon>Solanales</taxon>
        <taxon>Solanaceae</taxon>
        <taxon>Solanoideae</taxon>
        <taxon>Solaneae</taxon>
        <taxon>Solanum</taxon>
    </lineage>
</organism>
<protein>
    <submittedName>
        <fullName evidence="2">Putative ovule protein</fullName>
    </submittedName>
</protein>
<feature type="compositionally biased region" description="Polar residues" evidence="1">
    <location>
        <begin position="1"/>
        <end position="22"/>
    </location>
</feature>
<name>A0A0V0HPY5_SOLCH</name>
<reference evidence="2" key="1">
    <citation type="submission" date="2015-12" db="EMBL/GenBank/DDBJ databases">
        <title>Gene expression during late stages of embryo sac development: a critical building block for successful pollen-pistil interactions.</title>
        <authorList>
            <person name="Liu Y."/>
            <person name="Joly V."/>
            <person name="Sabar M."/>
            <person name="Matton D.P."/>
        </authorList>
    </citation>
    <scope>NUCLEOTIDE SEQUENCE</scope>
</reference>
<accession>A0A0V0HPY5</accession>
<evidence type="ECO:0000256" key="1">
    <source>
        <dbReference type="SAM" id="MobiDB-lite"/>
    </source>
</evidence>
<sequence length="85" mass="9661">STSSSASPFQHTAQPYTIDTSARNVPRRRVFRVNSDTVTENVRPMGRKMPIEEPIRLQEGGSKEKILNIAAHDPQMWNAVIDLWK</sequence>
<proteinExistence type="predicted"/>
<dbReference type="EMBL" id="GEDG01016543">
    <property type="protein sequence ID" value="JAP22462.1"/>
    <property type="molecule type" value="Transcribed_RNA"/>
</dbReference>